<feature type="transmembrane region" description="Helical" evidence="7">
    <location>
        <begin position="211"/>
        <end position="234"/>
    </location>
</feature>
<feature type="transmembrane region" description="Helical" evidence="7">
    <location>
        <begin position="246"/>
        <end position="266"/>
    </location>
</feature>
<evidence type="ECO:0000256" key="7">
    <source>
        <dbReference type="SAM" id="Phobius"/>
    </source>
</evidence>
<evidence type="ECO:0000256" key="5">
    <source>
        <dbReference type="ARBA" id="ARBA00022989"/>
    </source>
</evidence>
<keyword evidence="3" id="KW-1003">Cell membrane</keyword>
<keyword evidence="4 7" id="KW-0812">Transmembrane</keyword>
<evidence type="ECO:0000256" key="4">
    <source>
        <dbReference type="ARBA" id="ARBA00022692"/>
    </source>
</evidence>
<protein>
    <submittedName>
        <fullName evidence="9">DMT family transporter</fullName>
    </submittedName>
</protein>
<reference evidence="9 10" key="1">
    <citation type="journal article" date="2016" name="Antonie Van Leeuwenhoek">
        <title>Bacillus depressus sp. nov., isolated from soil of a sunflower field.</title>
        <authorList>
            <person name="Wei X."/>
            <person name="Xin D."/>
            <person name="Xin Y."/>
            <person name="Zhang H."/>
            <person name="Wang T."/>
            <person name="Zhang J."/>
        </authorList>
    </citation>
    <scope>NUCLEOTIDE SEQUENCE [LARGE SCALE GENOMIC DNA]</scope>
    <source>
        <strain evidence="9 10">BZ1</strain>
    </source>
</reference>
<evidence type="ECO:0000256" key="2">
    <source>
        <dbReference type="ARBA" id="ARBA00007362"/>
    </source>
</evidence>
<dbReference type="InterPro" id="IPR037185">
    <property type="entry name" value="EmrE-like"/>
</dbReference>
<feature type="transmembrane region" description="Helical" evidence="7">
    <location>
        <begin position="96"/>
        <end position="115"/>
    </location>
</feature>
<feature type="transmembrane region" description="Helical" evidence="7">
    <location>
        <begin position="66"/>
        <end position="84"/>
    </location>
</feature>
<feature type="domain" description="EamA" evidence="8">
    <location>
        <begin position="6"/>
        <end position="138"/>
    </location>
</feature>
<keyword evidence="10" id="KW-1185">Reference proteome</keyword>
<proteinExistence type="inferred from homology"/>
<dbReference type="Proteomes" id="UP000481030">
    <property type="component" value="Unassembled WGS sequence"/>
</dbReference>
<feature type="transmembrane region" description="Helical" evidence="7">
    <location>
        <begin position="34"/>
        <end position="54"/>
    </location>
</feature>
<evidence type="ECO:0000313" key="10">
    <source>
        <dbReference type="Proteomes" id="UP000481030"/>
    </source>
</evidence>
<gene>
    <name evidence="9" type="ORF">F7731_18840</name>
</gene>
<dbReference type="GO" id="GO:0005886">
    <property type="term" value="C:plasma membrane"/>
    <property type="evidence" value="ECO:0007669"/>
    <property type="project" value="UniProtKB-SubCell"/>
</dbReference>
<comment type="subcellular location">
    <subcellularLocation>
        <location evidence="1">Cell membrane</location>
        <topology evidence="1">Multi-pass membrane protein</topology>
    </subcellularLocation>
</comment>
<keyword evidence="6 7" id="KW-0472">Membrane</keyword>
<accession>A0A6L3V353</accession>
<comment type="caution">
    <text evidence="9">The sequence shown here is derived from an EMBL/GenBank/DDBJ whole genome shotgun (WGS) entry which is preliminary data.</text>
</comment>
<dbReference type="OrthoDB" id="4529062at2"/>
<feature type="transmembrane region" description="Helical" evidence="7">
    <location>
        <begin position="181"/>
        <end position="199"/>
    </location>
</feature>
<sequence length="312" mass="33826">MKNVRTYLLLTGVMVAWGINVPIIKILVGYFPPITITSLRIFTAGVTVFIILGIMKKIRKPTMGEWKFIILGSLFSVVGHHFFLSLGLTGTTATNGALILGTGPLLTAILSSVLLRNRPTWIQVLGFLFGSAGVSFIVLSGEKGLSGLSVGDLYVFFSILSQAFSFILISKAAKTLDPRLLTGYMLVFGGIILFFISLWKEPNGFEGIFQAPFLIWVAFISSAILSTALGHMFYNSAIKKIGPAEASIFINLSTFFSLVGSAILLGEIITSTHLLGLLFIVSGVILGSGALEELLKRRKNRDIEQTQTKLKA</sequence>
<feature type="domain" description="EamA" evidence="8">
    <location>
        <begin position="151"/>
        <end position="286"/>
    </location>
</feature>
<feature type="transmembrane region" description="Helical" evidence="7">
    <location>
        <begin position="153"/>
        <end position="169"/>
    </location>
</feature>
<evidence type="ECO:0000256" key="6">
    <source>
        <dbReference type="ARBA" id="ARBA00023136"/>
    </source>
</evidence>
<comment type="similarity">
    <text evidence="2">Belongs to the EamA transporter family.</text>
</comment>
<evidence type="ECO:0000256" key="1">
    <source>
        <dbReference type="ARBA" id="ARBA00004651"/>
    </source>
</evidence>
<name>A0A6L3V353_9BACI</name>
<feature type="transmembrane region" description="Helical" evidence="7">
    <location>
        <begin position="7"/>
        <end position="28"/>
    </location>
</feature>
<dbReference type="PANTHER" id="PTHR32322:SF18">
    <property type="entry name" value="S-ADENOSYLMETHIONINE_S-ADENOSYLHOMOCYSTEINE TRANSPORTER"/>
    <property type="match status" value="1"/>
</dbReference>
<dbReference type="InterPro" id="IPR050638">
    <property type="entry name" value="AA-Vitamin_Transporters"/>
</dbReference>
<dbReference type="Pfam" id="PF00892">
    <property type="entry name" value="EamA"/>
    <property type="match status" value="2"/>
</dbReference>
<feature type="transmembrane region" description="Helical" evidence="7">
    <location>
        <begin position="272"/>
        <end position="291"/>
    </location>
</feature>
<feature type="transmembrane region" description="Helical" evidence="7">
    <location>
        <begin position="122"/>
        <end position="141"/>
    </location>
</feature>
<evidence type="ECO:0000313" key="9">
    <source>
        <dbReference type="EMBL" id="KAB2331137.1"/>
    </source>
</evidence>
<keyword evidence="5 7" id="KW-1133">Transmembrane helix</keyword>
<dbReference type="InterPro" id="IPR000620">
    <property type="entry name" value="EamA_dom"/>
</dbReference>
<organism evidence="9 10">
    <name type="scientific">Cytobacillus depressus</name>
    <dbReference type="NCBI Taxonomy" id="1602942"/>
    <lineage>
        <taxon>Bacteria</taxon>
        <taxon>Bacillati</taxon>
        <taxon>Bacillota</taxon>
        <taxon>Bacilli</taxon>
        <taxon>Bacillales</taxon>
        <taxon>Bacillaceae</taxon>
        <taxon>Cytobacillus</taxon>
    </lineage>
</organism>
<dbReference type="EMBL" id="WBOS01000012">
    <property type="protein sequence ID" value="KAB2331137.1"/>
    <property type="molecule type" value="Genomic_DNA"/>
</dbReference>
<evidence type="ECO:0000259" key="8">
    <source>
        <dbReference type="Pfam" id="PF00892"/>
    </source>
</evidence>
<evidence type="ECO:0000256" key="3">
    <source>
        <dbReference type="ARBA" id="ARBA00022475"/>
    </source>
</evidence>
<dbReference type="PANTHER" id="PTHR32322">
    <property type="entry name" value="INNER MEMBRANE TRANSPORTER"/>
    <property type="match status" value="1"/>
</dbReference>
<dbReference type="AlphaFoldDB" id="A0A6L3V353"/>
<dbReference type="SUPFAM" id="SSF103481">
    <property type="entry name" value="Multidrug resistance efflux transporter EmrE"/>
    <property type="match status" value="2"/>
</dbReference>